<keyword evidence="3" id="KW-0687">Ribonucleoprotein</keyword>
<dbReference type="EMBL" id="GL996528">
    <property type="protein sequence ID" value="EGV60846.1"/>
    <property type="molecule type" value="Genomic_DNA"/>
</dbReference>
<dbReference type="SMART" id="SM01403">
    <property type="entry name" value="Ribosomal_S10"/>
    <property type="match status" value="1"/>
</dbReference>
<dbReference type="AlphaFoldDB" id="G3BCP5"/>
<dbReference type="GO" id="GO:0003735">
    <property type="term" value="F:structural constituent of ribosome"/>
    <property type="evidence" value="ECO:0007669"/>
    <property type="project" value="InterPro"/>
</dbReference>
<proteinExistence type="inferred from homology"/>
<dbReference type="InterPro" id="IPR036838">
    <property type="entry name" value="Ribosomal_uS10_dom_sf"/>
</dbReference>
<dbReference type="InterPro" id="IPR027486">
    <property type="entry name" value="Ribosomal_uS10_dom"/>
</dbReference>
<dbReference type="InterPro" id="IPR001848">
    <property type="entry name" value="Ribosomal_uS10"/>
</dbReference>
<dbReference type="GeneID" id="18248501"/>
<evidence type="ECO:0000256" key="1">
    <source>
        <dbReference type="ARBA" id="ARBA00007102"/>
    </source>
</evidence>
<dbReference type="STRING" id="590646.G3BCP5"/>
<dbReference type="OrthoDB" id="366214at2759"/>
<evidence type="ECO:0000259" key="4">
    <source>
        <dbReference type="SMART" id="SM01403"/>
    </source>
</evidence>
<dbReference type="GO" id="GO:0006412">
    <property type="term" value="P:translation"/>
    <property type="evidence" value="ECO:0007669"/>
    <property type="project" value="InterPro"/>
</dbReference>
<reference evidence="5 6" key="1">
    <citation type="journal article" date="2011" name="Proc. Natl. Acad. Sci. U.S.A.">
        <title>Comparative genomics of xylose-fermenting fungi for enhanced biofuel production.</title>
        <authorList>
            <person name="Wohlbach D.J."/>
            <person name="Kuo A."/>
            <person name="Sato T.K."/>
            <person name="Potts K.M."/>
            <person name="Salamov A.A."/>
            <person name="LaButti K.M."/>
            <person name="Sun H."/>
            <person name="Clum A."/>
            <person name="Pangilinan J.L."/>
            <person name="Lindquist E.A."/>
            <person name="Lucas S."/>
            <person name="Lapidus A."/>
            <person name="Jin M."/>
            <person name="Gunawan C."/>
            <person name="Balan V."/>
            <person name="Dale B.E."/>
            <person name="Jeffries T.W."/>
            <person name="Zinkel R."/>
            <person name="Barry K.W."/>
            <person name="Grigoriev I.V."/>
            <person name="Gasch A.P."/>
        </authorList>
    </citation>
    <scope>NUCLEOTIDE SEQUENCE [LARGE SCALE GENOMIC DNA]</scope>
    <source>
        <strain evidence="6">ATCC 10573 / BCRC 21748 / CBS 615 / JCM 9827 / NBRC 10315 / NRRL Y-1498 / VKM Y-70</strain>
    </source>
</reference>
<dbReference type="eggNOG" id="KOG3321">
    <property type="taxonomic scope" value="Eukaryota"/>
</dbReference>
<evidence type="ECO:0000313" key="5">
    <source>
        <dbReference type="EMBL" id="EGV60846.1"/>
    </source>
</evidence>
<dbReference type="Pfam" id="PF00338">
    <property type="entry name" value="Ribosomal_S10"/>
    <property type="match status" value="1"/>
</dbReference>
<accession>G3BCP5</accession>
<sequence length="251" mass="28694">MIRTGSKRLLGLNLRLFSTGPKLFAAQKLTPAELLQQKTQEKLQQQEFEKSLLQGELEYKPKYLSENAVKGSGTKPIPINVELLKYKPIRLPKTHGHKVVSMKFRGYDETDINIAIEFASRAAFYLGIPVSGIMKQKTEKRLYTVIKSPFAQAKSKENFYRTTFNYKLDAFDANPEVVDLWLSYVNKHALETVHYTAKIITRESANFVEQLDSVSVEDVKIPEGFKDSNDPIMSKVDELLKSDAFKKHMDQ</sequence>
<evidence type="ECO:0000256" key="3">
    <source>
        <dbReference type="ARBA" id="ARBA00023274"/>
    </source>
</evidence>
<organism evidence="6">
    <name type="scientific">Candida tenuis (strain ATCC 10573 / BCRC 21748 / CBS 615 / JCM 9827 / NBRC 10315 / NRRL Y-1498 / VKM Y-70)</name>
    <name type="common">Yeast</name>
    <name type="synonym">Yamadazyma tenuis</name>
    <dbReference type="NCBI Taxonomy" id="590646"/>
    <lineage>
        <taxon>Eukaryota</taxon>
        <taxon>Fungi</taxon>
        <taxon>Dikarya</taxon>
        <taxon>Ascomycota</taxon>
        <taxon>Saccharomycotina</taxon>
        <taxon>Pichiomycetes</taxon>
        <taxon>Debaryomycetaceae</taxon>
        <taxon>Yamadazyma</taxon>
    </lineage>
</organism>
<dbReference type="KEGG" id="cten:18248501"/>
<gene>
    <name evidence="5" type="ORF">CANTEDRAFT_116908</name>
</gene>
<dbReference type="GO" id="GO:0005840">
    <property type="term" value="C:ribosome"/>
    <property type="evidence" value="ECO:0007669"/>
    <property type="project" value="UniProtKB-KW"/>
</dbReference>
<comment type="similarity">
    <text evidence="1">Belongs to the universal ribosomal protein uS10 family.</text>
</comment>
<keyword evidence="6" id="KW-1185">Reference proteome</keyword>
<protein>
    <submittedName>
        <fullName evidence="5">Ribosomal protein S10</fullName>
    </submittedName>
</protein>
<dbReference type="Gene3D" id="3.30.70.600">
    <property type="entry name" value="Ribosomal protein S10 domain"/>
    <property type="match status" value="1"/>
</dbReference>
<dbReference type="GO" id="GO:1990904">
    <property type="term" value="C:ribonucleoprotein complex"/>
    <property type="evidence" value="ECO:0007669"/>
    <property type="project" value="UniProtKB-KW"/>
</dbReference>
<name>G3BCP5_CANTC</name>
<evidence type="ECO:0000256" key="2">
    <source>
        <dbReference type="ARBA" id="ARBA00022980"/>
    </source>
</evidence>
<dbReference type="HOGENOM" id="CLU_051208_4_0_1"/>
<dbReference type="Proteomes" id="UP000000707">
    <property type="component" value="Unassembled WGS sequence"/>
</dbReference>
<dbReference type="SUPFAM" id="SSF54999">
    <property type="entry name" value="Ribosomal protein S10"/>
    <property type="match status" value="1"/>
</dbReference>
<evidence type="ECO:0000313" key="6">
    <source>
        <dbReference type="Proteomes" id="UP000000707"/>
    </source>
</evidence>
<feature type="domain" description="Small ribosomal subunit protein uS10" evidence="4">
    <location>
        <begin position="101"/>
        <end position="198"/>
    </location>
</feature>
<dbReference type="PANTHER" id="PTHR11700">
    <property type="entry name" value="30S RIBOSOMAL PROTEIN S10 FAMILY MEMBER"/>
    <property type="match status" value="1"/>
</dbReference>
<keyword evidence="2 5" id="KW-0689">Ribosomal protein</keyword>